<gene>
    <name evidence="6" type="ORF">FCM35_KLT07954</name>
</gene>
<keyword evidence="6" id="KW-0858">Xylan degradation</keyword>
<keyword evidence="7" id="KW-1185">Reference proteome</keyword>
<dbReference type="GO" id="GO:0045493">
    <property type="term" value="P:xylan catabolic process"/>
    <property type="evidence" value="ECO:0007669"/>
    <property type="project" value="UniProtKB-KW"/>
</dbReference>
<dbReference type="PANTHER" id="PTHR31490">
    <property type="entry name" value="GLYCOSYL HYDROLASE"/>
    <property type="match status" value="1"/>
</dbReference>
<feature type="domain" description="GH10" evidence="5">
    <location>
        <begin position="56"/>
        <end position="355"/>
    </location>
</feature>
<keyword evidence="2 6" id="KW-0378">Hydrolase</keyword>
<dbReference type="Pfam" id="PF00331">
    <property type="entry name" value="Glyco_hydro_10"/>
    <property type="match status" value="1"/>
</dbReference>
<dbReference type="Gene3D" id="3.20.20.80">
    <property type="entry name" value="Glycosidases"/>
    <property type="match status" value="1"/>
</dbReference>
<organism evidence="6 7">
    <name type="scientific">Carex littledalei</name>
    <dbReference type="NCBI Taxonomy" id="544730"/>
    <lineage>
        <taxon>Eukaryota</taxon>
        <taxon>Viridiplantae</taxon>
        <taxon>Streptophyta</taxon>
        <taxon>Embryophyta</taxon>
        <taxon>Tracheophyta</taxon>
        <taxon>Spermatophyta</taxon>
        <taxon>Magnoliopsida</taxon>
        <taxon>Liliopsida</taxon>
        <taxon>Poales</taxon>
        <taxon>Cyperaceae</taxon>
        <taxon>Cyperoideae</taxon>
        <taxon>Cariceae</taxon>
        <taxon>Carex</taxon>
        <taxon>Carex subgen. Euthyceras</taxon>
    </lineage>
</organism>
<comment type="similarity">
    <text evidence="1">Belongs to the glycosyl hydrolase 10 (cellulase F) family.</text>
</comment>
<dbReference type="PROSITE" id="PS51760">
    <property type="entry name" value="GH10_2"/>
    <property type="match status" value="1"/>
</dbReference>
<sequence length="414" mass="46899">MSCREFLNQGTNTLWLLTEGRHTTASLRESNCMATSTTLFLARRMMINVTAVDGNEKPLPGVKFQFAQTKPAFPFGTAINAAILKNPFYQKWFASRFTVTTFENEMKWYGTEFTKGHEDYSVADAMLKFANENGVHVRGHNVFWDDQNAQMSWVSALPKAELQEAVTKRINSVVNRYKGKVIHWDVVNENVHFNFFENKLSPDASVKIFQEVQKLDPNVLLFMNDFNTLEVPGDPNATPDRYLKKFNEIRAGNPNAKMAIGLESHFEVPNIPYMRSVLDKMATTNVPIWLTEVDVAGTDAKQAKYLEEILREGYAHPAVKGIVMWASWTPKGCYRMCLTDNQFKNFPVGDLVDSLIKEWKTHAVGTTGEDGTLQAHLAHGEYEVRASHPSKNITSVHKIKVDADSSVHKLQIHH</sequence>
<reference evidence="6" key="1">
    <citation type="submission" date="2020-01" db="EMBL/GenBank/DDBJ databases">
        <title>Genome sequence of Kobresia littledalei, the first chromosome-level genome in the family Cyperaceae.</title>
        <authorList>
            <person name="Qu G."/>
        </authorList>
    </citation>
    <scope>NUCLEOTIDE SEQUENCE</scope>
    <source>
        <strain evidence="6">C.B.Clarke</strain>
        <tissue evidence="6">Leaf</tissue>
    </source>
</reference>
<dbReference type="SUPFAM" id="SSF51445">
    <property type="entry name" value="(Trans)glycosidases"/>
    <property type="match status" value="1"/>
</dbReference>
<dbReference type="InterPro" id="IPR044846">
    <property type="entry name" value="GH10"/>
</dbReference>
<keyword evidence="4" id="KW-0624">Polysaccharide degradation</keyword>
<evidence type="ECO:0000313" key="6">
    <source>
        <dbReference type="EMBL" id="KAF3326324.1"/>
    </source>
</evidence>
<keyword evidence="3" id="KW-0119">Carbohydrate metabolism</keyword>
<name>A0A833VJV5_9POAL</name>
<dbReference type="SMART" id="SM00633">
    <property type="entry name" value="Glyco_10"/>
    <property type="match status" value="1"/>
</dbReference>
<proteinExistence type="inferred from homology"/>
<dbReference type="GO" id="GO:0031176">
    <property type="term" value="F:endo-1,4-beta-xylanase activity"/>
    <property type="evidence" value="ECO:0007669"/>
    <property type="project" value="UniProtKB-ARBA"/>
</dbReference>
<evidence type="ECO:0000256" key="3">
    <source>
        <dbReference type="ARBA" id="ARBA00023277"/>
    </source>
</evidence>
<keyword evidence="6" id="KW-0326">Glycosidase</keyword>
<dbReference type="Proteomes" id="UP000623129">
    <property type="component" value="Unassembled WGS sequence"/>
</dbReference>
<evidence type="ECO:0000259" key="5">
    <source>
        <dbReference type="PROSITE" id="PS51760"/>
    </source>
</evidence>
<protein>
    <submittedName>
        <fullName evidence="6">Endo-1,4-beta-xylanase C</fullName>
    </submittedName>
</protein>
<evidence type="ECO:0000256" key="2">
    <source>
        <dbReference type="ARBA" id="ARBA00022801"/>
    </source>
</evidence>
<accession>A0A833VJV5</accession>
<dbReference type="EMBL" id="SWLB01000018">
    <property type="protein sequence ID" value="KAF3326324.1"/>
    <property type="molecule type" value="Genomic_DNA"/>
</dbReference>
<dbReference type="PANTHER" id="PTHR31490:SF8">
    <property type="entry name" value="OS10G0351700 PROTEIN"/>
    <property type="match status" value="1"/>
</dbReference>
<dbReference type="AlphaFoldDB" id="A0A833VJV5"/>
<dbReference type="InterPro" id="IPR001000">
    <property type="entry name" value="GH10_dom"/>
</dbReference>
<evidence type="ECO:0000256" key="1">
    <source>
        <dbReference type="ARBA" id="ARBA00007495"/>
    </source>
</evidence>
<dbReference type="InterPro" id="IPR017853">
    <property type="entry name" value="GH"/>
</dbReference>
<evidence type="ECO:0000256" key="4">
    <source>
        <dbReference type="ARBA" id="ARBA00023326"/>
    </source>
</evidence>
<evidence type="ECO:0000313" key="7">
    <source>
        <dbReference type="Proteomes" id="UP000623129"/>
    </source>
</evidence>
<dbReference type="OrthoDB" id="3055998at2759"/>
<comment type="caution">
    <text evidence="6">The sequence shown here is derived from an EMBL/GenBank/DDBJ whole genome shotgun (WGS) entry which is preliminary data.</text>
</comment>